<evidence type="ECO:0000259" key="4">
    <source>
        <dbReference type="PROSITE" id="PS52040"/>
    </source>
</evidence>
<feature type="non-terminal residue" evidence="5">
    <location>
        <position position="84"/>
    </location>
</feature>
<keyword evidence="3" id="KW-0238">DNA-binding</keyword>
<feature type="domain" description="Topo IIA-type catalytic" evidence="4">
    <location>
        <begin position="1"/>
        <end position="84"/>
    </location>
</feature>
<gene>
    <name evidence="5" type="ORF">FPK87_26205</name>
</gene>
<dbReference type="EMBL" id="VMBB01001240">
    <property type="protein sequence ID" value="MDR8263915.1"/>
    <property type="molecule type" value="Genomic_DNA"/>
</dbReference>
<dbReference type="InterPro" id="IPR050220">
    <property type="entry name" value="Type_II_DNA_Topoisomerases"/>
</dbReference>
<keyword evidence="2" id="KW-0413">Isomerase</keyword>
<dbReference type="PANTHER" id="PTHR43493">
    <property type="entry name" value="DNA GYRASE/TOPOISOMERASE SUBUNIT A"/>
    <property type="match status" value="1"/>
</dbReference>
<comment type="caution">
    <text evidence="3">Lacks conserved residue(s) required for the propagation of feature annotation.</text>
</comment>
<comment type="caution">
    <text evidence="5">The sequence shown here is derived from an EMBL/GenBank/DDBJ whole genome shotgun (WGS) entry which is preliminary data.</text>
</comment>
<evidence type="ECO:0000256" key="3">
    <source>
        <dbReference type="PROSITE-ProRule" id="PRU01384"/>
    </source>
</evidence>
<accession>A0ABD5DFL4</accession>
<keyword evidence="2" id="KW-0799">Topoisomerase</keyword>
<dbReference type="PROSITE" id="PS52040">
    <property type="entry name" value="TOPO_IIA"/>
    <property type="match status" value="1"/>
</dbReference>
<dbReference type="SUPFAM" id="SSF56719">
    <property type="entry name" value="Type II DNA topoisomerase"/>
    <property type="match status" value="1"/>
</dbReference>
<dbReference type="Pfam" id="PF00521">
    <property type="entry name" value="DNA_topoisoIV"/>
    <property type="match status" value="1"/>
</dbReference>
<reference evidence="5" key="1">
    <citation type="submission" date="2019-07" db="EMBL/GenBank/DDBJ databases">
        <title>Biological characteristics of mucoid Acinetobacter baumannii from a general hospital in China.</title>
        <authorList>
            <person name="Hua X."/>
            <person name="Yu Y."/>
        </authorList>
    </citation>
    <scope>NUCLEOTIDE SEQUENCE [LARGE SCALE GENOMIC DNA]</scope>
    <source>
        <strain evidence="5">N41</strain>
    </source>
</reference>
<proteinExistence type="predicted"/>
<comment type="catalytic activity">
    <reaction evidence="1">
        <text>ATP-dependent breakage, passage and rejoining of double-stranded DNA.</text>
        <dbReference type="EC" id="5.6.2.2"/>
    </reaction>
</comment>
<organism evidence="5">
    <name type="scientific">Acinetobacter baumannii</name>
    <dbReference type="NCBI Taxonomy" id="470"/>
    <lineage>
        <taxon>Bacteria</taxon>
        <taxon>Pseudomonadati</taxon>
        <taxon>Pseudomonadota</taxon>
        <taxon>Gammaproteobacteria</taxon>
        <taxon>Moraxellales</taxon>
        <taxon>Moraxellaceae</taxon>
        <taxon>Acinetobacter</taxon>
        <taxon>Acinetobacter calcoaceticus/baumannii complex</taxon>
    </lineage>
</organism>
<feature type="non-terminal residue" evidence="5">
    <location>
        <position position="1"/>
    </location>
</feature>
<name>A0ABD5DFL4_ACIBA</name>
<dbReference type="PANTHER" id="PTHR43493:SF5">
    <property type="entry name" value="DNA GYRASE SUBUNIT A, CHLOROPLASTIC_MITOCHONDRIAL"/>
    <property type="match status" value="1"/>
</dbReference>
<protein>
    <recommendedName>
        <fullName evidence="4">Topo IIA-type catalytic domain-containing protein</fullName>
    </recommendedName>
</protein>
<evidence type="ECO:0000313" key="5">
    <source>
        <dbReference type="EMBL" id="MDR8263915.1"/>
    </source>
</evidence>
<evidence type="ECO:0000256" key="1">
    <source>
        <dbReference type="ARBA" id="ARBA00000185"/>
    </source>
</evidence>
<dbReference type="GO" id="GO:0003677">
    <property type="term" value="F:DNA binding"/>
    <property type="evidence" value="ECO:0007669"/>
    <property type="project" value="UniProtKB-UniRule"/>
</dbReference>
<dbReference type="GO" id="GO:0051276">
    <property type="term" value="P:chromosome organization"/>
    <property type="evidence" value="ECO:0007669"/>
    <property type="project" value="UniProtKB-ARBA"/>
</dbReference>
<evidence type="ECO:0000256" key="2">
    <source>
        <dbReference type="ARBA" id="ARBA00023029"/>
    </source>
</evidence>
<dbReference type="InterPro" id="IPR013760">
    <property type="entry name" value="Topo_IIA-like_dom_sf"/>
</dbReference>
<sequence>SKYYLTEQQAQAILDLRLQKLTGLEHEKLLDEYKELLEQIAELLHILGSADRLMEVIREELELIRDQFGDERRTEITANSADIN</sequence>
<dbReference type="InterPro" id="IPR013757">
    <property type="entry name" value="Topo_IIA_A_a_sf"/>
</dbReference>
<dbReference type="AlphaFoldDB" id="A0ABD5DFL4"/>
<dbReference type="InterPro" id="IPR002205">
    <property type="entry name" value="Topo_IIA_dom_A"/>
</dbReference>
<dbReference type="Gene3D" id="1.10.268.10">
    <property type="entry name" value="Topoisomerase, domain 3"/>
    <property type="match status" value="1"/>
</dbReference>
<dbReference type="GO" id="GO:0003918">
    <property type="term" value="F:DNA topoisomerase type II (double strand cut, ATP-hydrolyzing) activity"/>
    <property type="evidence" value="ECO:0007669"/>
    <property type="project" value="UniProtKB-EC"/>
</dbReference>